<proteinExistence type="predicted"/>
<evidence type="ECO:0000313" key="2">
    <source>
        <dbReference type="Proteomes" id="UP000306378"/>
    </source>
</evidence>
<reference evidence="1 2" key="1">
    <citation type="submission" date="2019-05" db="EMBL/GenBank/DDBJ databases">
        <title>Genomes sequences of two Nocardia cyriacigeorgica environmental isolates, type strains Nocardia asteroides ATCC 19247 and Nocardia cyriacigeorgica DSM 44484.</title>
        <authorList>
            <person name="Vautrin F."/>
            <person name="Bergeron E."/>
            <person name="Dubost A."/>
            <person name="Abrouk D."/>
            <person name="Rodriguez Nava V."/>
            <person name="Pujic P."/>
        </authorList>
    </citation>
    <scope>NUCLEOTIDE SEQUENCE [LARGE SCALE GENOMIC DNA]</scope>
    <source>
        <strain evidence="1 2">EML 446</strain>
    </source>
</reference>
<gene>
    <name evidence="1" type="ORF">FEK34_28355</name>
</gene>
<dbReference type="EMBL" id="VBUT01000014">
    <property type="protein sequence ID" value="TLF72936.1"/>
    <property type="molecule type" value="Genomic_DNA"/>
</dbReference>
<organism evidence="1 2">
    <name type="scientific">Nocardia cyriacigeorgica</name>
    <dbReference type="NCBI Taxonomy" id="135487"/>
    <lineage>
        <taxon>Bacteria</taxon>
        <taxon>Bacillati</taxon>
        <taxon>Actinomycetota</taxon>
        <taxon>Actinomycetes</taxon>
        <taxon>Mycobacteriales</taxon>
        <taxon>Nocardiaceae</taxon>
        <taxon>Nocardia</taxon>
    </lineage>
</organism>
<evidence type="ECO:0000313" key="1">
    <source>
        <dbReference type="EMBL" id="TLF72936.1"/>
    </source>
</evidence>
<dbReference type="RefSeq" id="WP_138452855.1">
    <property type="nucleotide sequence ID" value="NZ_VBUT01000014.1"/>
</dbReference>
<protein>
    <submittedName>
        <fullName evidence="1">Uncharacterized protein</fullName>
    </submittedName>
</protein>
<dbReference type="Proteomes" id="UP000306378">
    <property type="component" value="Unassembled WGS sequence"/>
</dbReference>
<accession>A0A5R8NBD0</accession>
<name>A0A5R8NBD0_9NOCA</name>
<dbReference type="AlphaFoldDB" id="A0A5R8NBD0"/>
<comment type="caution">
    <text evidence="1">The sequence shown here is derived from an EMBL/GenBank/DDBJ whole genome shotgun (WGS) entry which is preliminary data.</text>
</comment>
<sequence>MKIFETRFGAGKGMEEVRIDPVQERLWAAAFGVETLDGMFDLVTAAEAIPRFDEAIDRFNHEPDLLRPLLDPSDFRGLRGNRRVLEQMRATLADHPDATISGMVED</sequence>